<sequence>GETVFVSAAARAVGSLVIQLAKMDGCKVIGSAGSEEKVQFMKECGADVAFNYKTTNTLEVLKKEGPIDIYWDDVGGETFDAALDAAASNARFILCGTISTYNDPKGTPVYNMPKVFEKCLSINGFLYQPLEPKWRQQFAATIAPLVAAGKIKHQEDVYEGFIRLAVLYLLCRRGRIRVRLWFMLRMRC</sequence>
<dbReference type="SUPFAM" id="SSF51735">
    <property type="entry name" value="NAD(P)-binding Rossmann-fold domains"/>
    <property type="match status" value="1"/>
</dbReference>
<organism evidence="2 3">
    <name type="scientific">Pholiota conissans</name>
    <dbReference type="NCBI Taxonomy" id="109636"/>
    <lineage>
        <taxon>Eukaryota</taxon>
        <taxon>Fungi</taxon>
        <taxon>Dikarya</taxon>
        <taxon>Basidiomycota</taxon>
        <taxon>Agaricomycotina</taxon>
        <taxon>Agaricomycetes</taxon>
        <taxon>Agaricomycetidae</taxon>
        <taxon>Agaricales</taxon>
        <taxon>Agaricineae</taxon>
        <taxon>Strophariaceae</taxon>
        <taxon>Pholiota</taxon>
    </lineage>
</organism>
<dbReference type="PANTHER" id="PTHR43205">
    <property type="entry name" value="PROSTAGLANDIN REDUCTASE"/>
    <property type="match status" value="1"/>
</dbReference>
<dbReference type="OrthoDB" id="809632at2759"/>
<name>A0A9P6CL66_9AGAR</name>
<dbReference type="InterPro" id="IPR036291">
    <property type="entry name" value="NAD(P)-bd_dom_sf"/>
</dbReference>
<proteinExistence type="predicted"/>
<protein>
    <submittedName>
        <fullName evidence="2">Leukotriene B4 12-hydroxydehydrogenase, isoform CRA_a</fullName>
    </submittedName>
</protein>
<dbReference type="Gene3D" id="3.40.50.720">
    <property type="entry name" value="NAD(P)-binding Rossmann-like Domain"/>
    <property type="match status" value="1"/>
</dbReference>
<comment type="caution">
    <text evidence="2">The sequence shown here is derived from an EMBL/GenBank/DDBJ whole genome shotgun (WGS) entry which is preliminary data.</text>
</comment>
<feature type="non-terminal residue" evidence="2">
    <location>
        <position position="188"/>
    </location>
</feature>
<dbReference type="AlphaFoldDB" id="A0A9P6CL66"/>
<feature type="domain" description="Alcohol dehydrogenase-like C-terminal" evidence="1">
    <location>
        <begin position="12"/>
        <end position="136"/>
    </location>
</feature>
<reference evidence="2" key="1">
    <citation type="submission" date="2020-11" db="EMBL/GenBank/DDBJ databases">
        <authorList>
            <consortium name="DOE Joint Genome Institute"/>
            <person name="Ahrendt S."/>
            <person name="Riley R."/>
            <person name="Andreopoulos W."/>
            <person name="Labutti K."/>
            <person name="Pangilinan J."/>
            <person name="Ruiz-Duenas F.J."/>
            <person name="Barrasa J.M."/>
            <person name="Sanchez-Garcia M."/>
            <person name="Camarero S."/>
            <person name="Miyauchi S."/>
            <person name="Serrano A."/>
            <person name="Linde D."/>
            <person name="Babiker R."/>
            <person name="Drula E."/>
            <person name="Ayuso-Fernandez I."/>
            <person name="Pacheco R."/>
            <person name="Padilla G."/>
            <person name="Ferreira P."/>
            <person name="Barriuso J."/>
            <person name="Kellner H."/>
            <person name="Castanera R."/>
            <person name="Alfaro M."/>
            <person name="Ramirez L."/>
            <person name="Pisabarro A.G."/>
            <person name="Kuo A."/>
            <person name="Tritt A."/>
            <person name="Lipzen A."/>
            <person name="He G."/>
            <person name="Yan M."/>
            <person name="Ng V."/>
            <person name="Cullen D."/>
            <person name="Martin F."/>
            <person name="Rosso M.-N."/>
            <person name="Henrissat B."/>
            <person name="Hibbett D."/>
            <person name="Martinez A.T."/>
            <person name="Grigoriev I.V."/>
        </authorList>
    </citation>
    <scope>NUCLEOTIDE SEQUENCE</scope>
    <source>
        <strain evidence="2">CIRM-BRFM 674</strain>
    </source>
</reference>
<evidence type="ECO:0000313" key="2">
    <source>
        <dbReference type="EMBL" id="KAF9470781.1"/>
    </source>
</evidence>
<evidence type="ECO:0000313" key="3">
    <source>
        <dbReference type="Proteomes" id="UP000807469"/>
    </source>
</evidence>
<dbReference type="GO" id="GO:0016628">
    <property type="term" value="F:oxidoreductase activity, acting on the CH-CH group of donors, NAD or NADP as acceptor"/>
    <property type="evidence" value="ECO:0007669"/>
    <property type="project" value="InterPro"/>
</dbReference>
<gene>
    <name evidence="2" type="ORF">BDN70DRAFT_888747</name>
</gene>
<feature type="non-terminal residue" evidence="2">
    <location>
        <position position="1"/>
    </location>
</feature>
<dbReference type="Proteomes" id="UP000807469">
    <property type="component" value="Unassembled WGS sequence"/>
</dbReference>
<accession>A0A9P6CL66</accession>
<keyword evidence="3" id="KW-1185">Reference proteome</keyword>
<dbReference type="EMBL" id="MU155849">
    <property type="protein sequence ID" value="KAF9470781.1"/>
    <property type="molecule type" value="Genomic_DNA"/>
</dbReference>
<evidence type="ECO:0000259" key="1">
    <source>
        <dbReference type="Pfam" id="PF00107"/>
    </source>
</evidence>
<dbReference type="InterPro" id="IPR013149">
    <property type="entry name" value="ADH-like_C"/>
</dbReference>
<dbReference type="PANTHER" id="PTHR43205:SF7">
    <property type="entry name" value="PROSTAGLANDIN REDUCTASE 1"/>
    <property type="match status" value="1"/>
</dbReference>
<dbReference type="InterPro" id="IPR045010">
    <property type="entry name" value="MDR_fam"/>
</dbReference>
<dbReference type="Pfam" id="PF00107">
    <property type="entry name" value="ADH_zinc_N"/>
    <property type="match status" value="1"/>
</dbReference>